<dbReference type="Gene3D" id="3.60.110.10">
    <property type="entry name" value="Carbon-nitrogen hydrolase"/>
    <property type="match status" value="1"/>
</dbReference>
<dbReference type="AlphaFoldDB" id="A0A410GD67"/>
<name>A0A410GD67_9BURK</name>
<evidence type="ECO:0000313" key="4">
    <source>
        <dbReference type="Proteomes" id="UP000283474"/>
    </source>
</evidence>
<dbReference type="InterPro" id="IPR003010">
    <property type="entry name" value="C-N_Hydrolase"/>
</dbReference>
<dbReference type="SUPFAM" id="SSF56317">
    <property type="entry name" value="Carbon-nitrogen hydrolase"/>
    <property type="match status" value="1"/>
</dbReference>
<comment type="similarity">
    <text evidence="1">Belongs to the carbon-nitrogen hydrolase superfamily. Nitrilase family.</text>
</comment>
<dbReference type="PROSITE" id="PS00921">
    <property type="entry name" value="NITRIL_CHT_2"/>
    <property type="match status" value="1"/>
</dbReference>
<dbReference type="InterPro" id="IPR036526">
    <property type="entry name" value="C-N_Hydrolase_sf"/>
</dbReference>
<dbReference type="KEGG" id="pus:CKA81_10470"/>
<dbReference type="GO" id="GO:0000257">
    <property type="term" value="F:nitrilase activity"/>
    <property type="evidence" value="ECO:0007669"/>
    <property type="project" value="UniProtKB-ARBA"/>
</dbReference>
<sequence>MQHTSFKASVIQTASVAFDPWKTIDRLKEYTHRAASEGAKLVVFPEAFVGGHAKGLGFGSVMGSCTPAGREAFQMYYDGAIDVPGEATHRIGQAALENDVYLVTGAIERELGTLFCVVLFFGPDGTLLGKHRKLMPTGTERLVWGFGDGSTLPVFDTPLGRIGAVICWENYMPMLRLTMYSKGISLYCVPTADHRETWLPTMRHIAREGRCYVLSACQYGQRSDFPKDYPLDEEVPGETILARGGSCIIDPLGNVLSAPVFGEDLIHTAQIDLGALTRAKFDLDVAGNSARPDIFNLHVDERPRSLVNSITAD</sequence>
<dbReference type="Pfam" id="PF00795">
    <property type="entry name" value="CN_hydrolase"/>
    <property type="match status" value="1"/>
</dbReference>
<dbReference type="InterPro" id="IPR044149">
    <property type="entry name" value="Nitrilases_CHs"/>
</dbReference>
<dbReference type="EMBL" id="CP022987">
    <property type="protein sequence ID" value="QAA94209.1"/>
    <property type="molecule type" value="Genomic_DNA"/>
</dbReference>
<dbReference type="InterPro" id="IPR000132">
    <property type="entry name" value="Nitrilase/CN_hydratase_CS"/>
</dbReference>
<dbReference type="RefSeq" id="WP_128355214.1">
    <property type="nucleotide sequence ID" value="NZ_CP022987.1"/>
</dbReference>
<dbReference type="CDD" id="cd07564">
    <property type="entry name" value="nitrilases_CHs"/>
    <property type="match status" value="1"/>
</dbReference>
<dbReference type="Proteomes" id="UP000283474">
    <property type="component" value="Chromosome"/>
</dbReference>
<accession>A0A410GD67</accession>
<dbReference type="OrthoDB" id="9803803at2"/>
<protein>
    <submittedName>
        <fullName evidence="3">Nitrilase</fullName>
    </submittedName>
</protein>
<proteinExistence type="inferred from homology"/>
<dbReference type="PANTHER" id="PTHR46044:SF1">
    <property type="entry name" value="CN HYDROLASE DOMAIN-CONTAINING PROTEIN"/>
    <property type="match status" value="1"/>
</dbReference>
<organism evidence="3 4">
    <name type="scientific">Pollutimonas thiosulfatoxidans</name>
    <dbReference type="NCBI Taxonomy" id="2028345"/>
    <lineage>
        <taxon>Bacteria</taxon>
        <taxon>Pseudomonadati</taxon>
        <taxon>Pseudomonadota</taxon>
        <taxon>Betaproteobacteria</taxon>
        <taxon>Burkholderiales</taxon>
        <taxon>Alcaligenaceae</taxon>
        <taxon>Pollutimonas</taxon>
    </lineage>
</organism>
<evidence type="ECO:0000256" key="1">
    <source>
        <dbReference type="ARBA" id="ARBA00008129"/>
    </source>
</evidence>
<gene>
    <name evidence="3" type="ORF">CKA81_10470</name>
</gene>
<feature type="domain" description="CN hydrolase" evidence="2">
    <location>
        <begin position="6"/>
        <end position="273"/>
    </location>
</feature>
<evidence type="ECO:0000313" key="3">
    <source>
        <dbReference type="EMBL" id="QAA94209.1"/>
    </source>
</evidence>
<dbReference type="PROSITE" id="PS50263">
    <property type="entry name" value="CN_HYDROLASE"/>
    <property type="match status" value="1"/>
</dbReference>
<reference evidence="3 4" key="1">
    <citation type="submission" date="2017-08" db="EMBL/GenBank/DDBJ databases">
        <authorList>
            <person name="Park S.-J."/>
            <person name="Kim H."/>
        </authorList>
    </citation>
    <scope>NUCLEOTIDE SEQUENCE [LARGE SCALE GENOMIC DNA]</scope>
    <source>
        <strain evidence="4">ye3</strain>
    </source>
</reference>
<evidence type="ECO:0000259" key="2">
    <source>
        <dbReference type="PROSITE" id="PS50263"/>
    </source>
</evidence>
<keyword evidence="4" id="KW-1185">Reference proteome</keyword>
<dbReference type="PANTHER" id="PTHR46044">
    <property type="entry name" value="NITRILASE"/>
    <property type="match status" value="1"/>
</dbReference>